<dbReference type="PANTHER" id="PTHR28453:SF1">
    <property type="entry name" value="PROTEIN SNORC"/>
    <property type="match status" value="1"/>
</dbReference>
<evidence type="ECO:0000313" key="3">
    <source>
        <dbReference type="RefSeq" id="XP_038859806.1"/>
    </source>
</evidence>
<organism evidence="2 3">
    <name type="scientific">Salvelinus namaycush</name>
    <name type="common">Lake trout</name>
    <name type="synonym">Salmo namaycush</name>
    <dbReference type="NCBI Taxonomy" id="8040"/>
    <lineage>
        <taxon>Eukaryota</taxon>
        <taxon>Metazoa</taxon>
        <taxon>Chordata</taxon>
        <taxon>Craniata</taxon>
        <taxon>Vertebrata</taxon>
        <taxon>Euteleostomi</taxon>
        <taxon>Actinopterygii</taxon>
        <taxon>Neopterygii</taxon>
        <taxon>Teleostei</taxon>
        <taxon>Protacanthopterygii</taxon>
        <taxon>Salmoniformes</taxon>
        <taxon>Salmonidae</taxon>
        <taxon>Salmoninae</taxon>
        <taxon>Salvelinus</taxon>
    </lineage>
</organism>
<name>A0A8U1BLZ5_SALNM</name>
<dbReference type="Proteomes" id="UP000808372">
    <property type="component" value="Chromosome 11"/>
</dbReference>
<sequence length="154" mass="16231">MDREAWEGVGMPSLAHASGALETPSPVILLTDTGNIMANCSSVSRLVLMALLGLWVATLHSETVADPTPTLQGDNQDTLSGEGAYEVTTKDPFQDMTESVLTFEYEDNTHSQAVDEEESVLGPGAITAIVIAVVLGASVLLALIVITLRKFTAS</sequence>
<reference evidence="3" key="1">
    <citation type="submission" date="2025-08" db="UniProtKB">
        <authorList>
            <consortium name="RefSeq"/>
        </authorList>
    </citation>
    <scope>IDENTIFICATION</scope>
    <source>
        <tissue evidence="3">White muscle</tissue>
    </source>
</reference>
<gene>
    <name evidence="3" type="primary">LOC120055856</name>
</gene>
<protein>
    <submittedName>
        <fullName evidence="3">Protein SNORC-like</fullName>
    </submittedName>
</protein>
<dbReference type="InterPro" id="IPR031500">
    <property type="entry name" value="SNORC"/>
</dbReference>
<keyword evidence="1" id="KW-0472">Membrane</keyword>
<keyword evidence="1" id="KW-1133">Transmembrane helix</keyword>
<dbReference type="KEGG" id="snh:120055856"/>
<keyword evidence="2" id="KW-1185">Reference proteome</keyword>
<dbReference type="Pfam" id="PF15756">
    <property type="entry name" value="DUF4690"/>
    <property type="match status" value="1"/>
</dbReference>
<accession>A0A8U1BLZ5</accession>
<dbReference type="PANTHER" id="PTHR28453">
    <property type="entry name" value="PROTEIN SNORC"/>
    <property type="match status" value="1"/>
</dbReference>
<dbReference type="AlphaFoldDB" id="A0A8U1BLZ5"/>
<dbReference type="GeneID" id="120055856"/>
<feature type="transmembrane region" description="Helical" evidence="1">
    <location>
        <begin position="43"/>
        <end position="61"/>
    </location>
</feature>
<evidence type="ECO:0000313" key="2">
    <source>
        <dbReference type="Proteomes" id="UP000808372"/>
    </source>
</evidence>
<dbReference type="RefSeq" id="XP_038859806.1">
    <property type="nucleotide sequence ID" value="XM_039003878.1"/>
</dbReference>
<dbReference type="GO" id="GO:0051216">
    <property type="term" value="P:cartilage development"/>
    <property type="evidence" value="ECO:0007669"/>
    <property type="project" value="InterPro"/>
</dbReference>
<evidence type="ECO:0000256" key="1">
    <source>
        <dbReference type="SAM" id="Phobius"/>
    </source>
</evidence>
<proteinExistence type="predicted"/>
<feature type="transmembrane region" description="Helical" evidence="1">
    <location>
        <begin position="125"/>
        <end position="148"/>
    </location>
</feature>
<keyword evidence="1" id="KW-0812">Transmembrane</keyword>